<dbReference type="AlphaFoldDB" id="A0A1C1CZR8"/>
<protein>
    <submittedName>
        <fullName evidence="1">Uncharacterized protein</fullName>
    </submittedName>
</protein>
<dbReference type="OrthoDB" id="2772415at2759"/>
<dbReference type="VEuPathDB" id="FungiDB:CLCR_10893"/>
<reference evidence="2" key="1">
    <citation type="submission" date="2015-07" db="EMBL/GenBank/DDBJ databases">
        <authorList>
            <person name="Teixeira M.M."/>
            <person name="Souza R.C."/>
            <person name="Almeida L.G."/>
            <person name="Vicente V.A."/>
            <person name="de Hoog S."/>
            <person name="Bocca A.L."/>
            <person name="de Almeida S.R."/>
            <person name="Vasconcelos A.T."/>
            <person name="Felipe M.S."/>
        </authorList>
    </citation>
    <scope>NUCLEOTIDE SEQUENCE [LARGE SCALE GENOMIC DNA]</scope>
    <source>
        <strain evidence="2">KSF</strain>
    </source>
</reference>
<accession>A0A1C1CZR8</accession>
<keyword evidence="2" id="KW-1185">Reference proteome</keyword>
<organism evidence="1 2">
    <name type="scientific">Cladophialophora carrionii</name>
    <dbReference type="NCBI Taxonomy" id="86049"/>
    <lineage>
        <taxon>Eukaryota</taxon>
        <taxon>Fungi</taxon>
        <taxon>Dikarya</taxon>
        <taxon>Ascomycota</taxon>
        <taxon>Pezizomycotina</taxon>
        <taxon>Eurotiomycetes</taxon>
        <taxon>Chaetothyriomycetidae</taxon>
        <taxon>Chaetothyriales</taxon>
        <taxon>Herpotrichiellaceae</taxon>
        <taxon>Cladophialophora</taxon>
    </lineage>
</organism>
<evidence type="ECO:0000313" key="2">
    <source>
        <dbReference type="Proteomes" id="UP000094526"/>
    </source>
</evidence>
<evidence type="ECO:0000313" key="1">
    <source>
        <dbReference type="EMBL" id="OCT54059.1"/>
    </source>
</evidence>
<gene>
    <name evidence="1" type="ORF">CLCR_10893</name>
</gene>
<proteinExistence type="predicted"/>
<dbReference type="EMBL" id="LGRB01000008">
    <property type="protein sequence ID" value="OCT54059.1"/>
    <property type="molecule type" value="Genomic_DNA"/>
</dbReference>
<sequence>MSHPKPYKVITVSTTPDRASRMVRRLAEDVKDRYMIIHCVNVSKIEDVESRVTLYRPDILTRRQFCASTWSPDQSAEIKRIARGIVPGLRCYVIPPRMQVEKDSVATIEHIKAQLPMIIEGNLGLQD</sequence>
<dbReference type="VEuPathDB" id="FungiDB:G647_00956"/>
<dbReference type="Proteomes" id="UP000094526">
    <property type="component" value="Unassembled WGS sequence"/>
</dbReference>
<name>A0A1C1CZR8_9EURO</name>
<comment type="caution">
    <text evidence="1">The sequence shown here is derived from an EMBL/GenBank/DDBJ whole genome shotgun (WGS) entry which is preliminary data.</text>
</comment>